<dbReference type="Gene3D" id="3.30.1070.10">
    <property type="entry name" value="Cell division topological specificity factor MinE"/>
    <property type="match status" value="1"/>
</dbReference>
<protein>
    <recommendedName>
        <fullName evidence="3">Cell division topological specificity factor</fullName>
    </recommendedName>
</protein>
<dbReference type="Pfam" id="PF03776">
    <property type="entry name" value="MinE"/>
    <property type="match status" value="1"/>
</dbReference>
<dbReference type="Proteomes" id="UP000263486">
    <property type="component" value="Unassembled WGS sequence"/>
</dbReference>
<dbReference type="InterPro" id="IPR036707">
    <property type="entry name" value="MinE_sf"/>
</dbReference>
<comment type="function">
    <text evidence="2 3">Prevents the cell division inhibition by proteins MinC and MinD at internal division sites while permitting inhibition at polar sites. This ensures cell division at the proper site by restricting the formation of a division septum at the midpoint of the long axis of the cell.</text>
</comment>
<dbReference type="RefSeq" id="WP_114641029.1">
    <property type="nucleotide sequence ID" value="NZ_JAACIO010000001.1"/>
</dbReference>
<accession>A0ABX9KL76</accession>
<gene>
    <name evidence="3 4" type="primary">minE</name>
    <name evidence="4" type="ORF">DYH56_01245</name>
</gene>
<proteinExistence type="inferred from homology"/>
<dbReference type="SUPFAM" id="SSF55229">
    <property type="entry name" value="Cell division protein MinE topological specificity domain"/>
    <property type="match status" value="1"/>
</dbReference>
<keyword evidence="5" id="KW-1185">Reference proteome</keyword>
<comment type="caution">
    <text evidence="4">The sequence shown here is derived from an EMBL/GenBank/DDBJ whole genome shotgun (WGS) entry which is preliminary data.</text>
</comment>
<organism evidence="4 5">
    <name type="scientific">Psychrilyobacter piezotolerans</name>
    <dbReference type="NCBI Taxonomy" id="2293438"/>
    <lineage>
        <taxon>Bacteria</taxon>
        <taxon>Fusobacteriati</taxon>
        <taxon>Fusobacteriota</taxon>
        <taxon>Fusobacteriia</taxon>
        <taxon>Fusobacteriales</taxon>
        <taxon>Fusobacteriaceae</taxon>
        <taxon>Psychrilyobacter</taxon>
    </lineage>
</organism>
<evidence type="ECO:0000256" key="3">
    <source>
        <dbReference type="HAMAP-Rule" id="MF_00262"/>
    </source>
</evidence>
<keyword evidence="3 4" id="KW-0132">Cell division</keyword>
<dbReference type="EMBL" id="QUAJ01000001">
    <property type="protein sequence ID" value="REI43310.1"/>
    <property type="molecule type" value="Genomic_DNA"/>
</dbReference>
<reference evidence="4 5" key="1">
    <citation type="submission" date="2018-08" db="EMBL/GenBank/DDBJ databases">
        <title>Draft genome sequence of Psychrilyobacter sp. strain SD5 isolated from Black Sea water.</title>
        <authorList>
            <person name="Yadav S."/>
            <person name="Villanueva L."/>
            <person name="Damste J.S.S."/>
        </authorList>
    </citation>
    <scope>NUCLEOTIDE SEQUENCE [LARGE SCALE GENOMIC DNA]</scope>
    <source>
        <strain evidence="4 5">SD5</strain>
    </source>
</reference>
<dbReference type="GO" id="GO:0051301">
    <property type="term" value="P:cell division"/>
    <property type="evidence" value="ECO:0007669"/>
    <property type="project" value="UniProtKB-KW"/>
</dbReference>
<evidence type="ECO:0000313" key="4">
    <source>
        <dbReference type="EMBL" id="REI43310.1"/>
    </source>
</evidence>
<comment type="similarity">
    <text evidence="1 3">Belongs to the MinE family.</text>
</comment>
<dbReference type="HAMAP" id="MF_00262">
    <property type="entry name" value="MinE"/>
    <property type="match status" value="1"/>
</dbReference>
<keyword evidence="3" id="KW-0131">Cell cycle</keyword>
<sequence>MFEKLFGRKKSSAVAKDRLKLVLIHDRRLISNTVLNEMKDELIKVISKYIKIEQEEINIQFDVETENRNRGALIVNVPVKDILKK</sequence>
<evidence type="ECO:0000256" key="2">
    <source>
        <dbReference type="ARBA" id="ARBA00025265"/>
    </source>
</evidence>
<dbReference type="InterPro" id="IPR005527">
    <property type="entry name" value="MinE"/>
</dbReference>
<dbReference type="NCBIfam" id="TIGR01215">
    <property type="entry name" value="minE"/>
    <property type="match status" value="1"/>
</dbReference>
<evidence type="ECO:0000313" key="5">
    <source>
        <dbReference type="Proteomes" id="UP000263486"/>
    </source>
</evidence>
<evidence type="ECO:0000256" key="1">
    <source>
        <dbReference type="ARBA" id="ARBA00008168"/>
    </source>
</evidence>
<name>A0ABX9KL76_9FUSO</name>